<evidence type="ECO:0000256" key="1">
    <source>
        <dbReference type="SAM" id="Phobius"/>
    </source>
</evidence>
<dbReference type="AlphaFoldDB" id="A0A7S4ATE1"/>
<evidence type="ECO:0008006" key="4">
    <source>
        <dbReference type="Google" id="ProtNLM"/>
    </source>
</evidence>
<sequence length="945" mass="106368">MKQKMTIRFNTCILVILFASIIHVMDAMQLLPLLQYDMTTDYCHQGSYFNNGILGKESIALVRNTNTTRCVLGMGIESDFHLGIDDSVKIETSQVLYASKSIGSFLEDLNGNTFDSDNENENGFTISLWIRPHQNQAYTYNKQNKYGHDLTSPKTIFAIGSDTFERKTFPTALTSCEKSKIDFQLSMIDNDSLEIVYRTSNHMFEPCQRIEFNASSLWDIDDGTLFAARPTHISISLGNFRQQVLVNGKIMARRRESFDTGLKHWDPTSLLQFFDYPKDENRLSPLWDGQLFQFSIYRGVFNKNQVRSVISQGLPPSQPFARSKVAQIYEDALDENVTLQQIQMPYSFLDDEIDDLLTLLGLSHEPAAYTRYYITRFPSRGSLFHVGDKRTIEPNGNHPVLVRDMDSLVYIPRKDEHSEFSGHAYSSFDFCVTTNKIITSSQCISATISVIVDPINDPPVASIPKPYYVHEGINEEAQALLLTGSDVDKSDSIQTIQITSPPKLGYLFLSVSSFRNEDNLLHGTLLSTVNNTILGKEAYVEYQFTECDTVVIQDSSIVDFFRFRVQDSAGSWSAEAEVKVHVLSGISSYSPSDSSPWIAPMTQVGGVRNVLKGIDSSGMNRTLGFFFKSLPSKGIILDEGTQVMENHIAESTKKIYADEKIARMVNVTYVGAPAICDKSDDLLINDTFEYQVVALGPDKGVVSVSPTMEEQINVFCPVELVSMSVIDEEELMNVSAFVSLADDYCSGYLFDFSEESKTSCRNTTLVFGLNVDNVEKLPEPVYVSIKTRGGLLSLKQEDLEDFHPIFDQPVMRSSIHIILPAENLNDVLSAIHFQSDAVGMDEIQVVLQYGRCDHQEKFLLEHDFSEATTECYKSEKTINVNIEQNLQDSQLLHYPFPMVSLLVILILGPIFYIKGKGKRAIEDVFIEWQEGIYDDATNNETSLDV</sequence>
<keyword evidence="2" id="KW-0732">Signal</keyword>
<accession>A0A7S4ATE1</accession>
<feature type="transmembrane region" description="Helical" evidence="1">
    <location>
        <begin position="894"/>
        <end position="913"/>
    </location>
</feature>
<keyword evidence="1" id="KW-0812">Transmembrane</keyword>
<organism evidence="3">
    <name type="scientific">Pseudo-nitzschia australis</name>
    <dbReference type="NCBI Taxonomy" id="44445"/>
    <lineage>
        <taxon>Eukaryota</taxon>
        <taxon>Sar</taxon>
        <taxon>Stramenopiles</taxon>
        <taxon>Ochrophyta</taxon>
        <taxon>Bacillariophyta</taxon>
        <taxon>Bacillariophyceae</taxon>
        <taxon>Bacillariophycidae</taxon>
        <taxon>Bacillariales</taxon>
        <taxon>Bacillariaceae</taxon>
        <taxon>Pseudo-nitzschia</taxon>
    </lineage>
</organism>
<evidence type="ECO:0000256" key="2">
    <source>
        <dbReference type="SAM" id="SignalP"/>
    </source>
</evidence>
<feature type="signal peptide" evidence="2">
    <location>
        <begin position="1"/>
        <end position="27"/>
    </location>
</feature>
<dbReference type="EMBL" id="HBIX01027210">
    <property type="protein sequence ID" value="CAE0725687.1"/>
    <property type="molecule type" value="Transcribed_RNA"/>
</dbReference>
<reference evidence="3" key="1">
    <citation type="submission" date="2021-01" db="EMBL/GenBank/DDBJ databases">
        <authorList>
            <person name="Corre E."/>
            <person name="Pelletier E."/>
            <person name="Niang G."/>
            <person name="Scheremetjew M."/>
            <person name="Finn R."/>
            <person name="Kale V."/>
            <person name="Holt S."/>
            <person name="Cochrane G."/>
            <person name="Meng A."/>
            <person name="Brown T."/>
            <person name="Cohen L."/>
        </authorList>
    </citation>
    <scope>NUCLEOTIDE SEQUENCE</scope>
    <source>
        <strain evidence="3">10249 10 AB</strain>
    </source>
</reference>
<keyword evidence="1" id="KW-0472">Membrane</keyword>
<gene>
    <name evidence="3" type="ORF">PAUS00366_LOCUS18444</name>
</gene>
<proteinExistence type="predicted"/>
<name>A0A7S4ATE1_9STRA</name>
<feature type="chain" id="PRO_5031446729" description="Cadherin domain-containing protein" evidence="2">
    <location>
        <begin position="28"/>
        <end position="945"/>
    </location>
</feature>
<protein>
    <recommendedName>
        <fullName evidence="4">Cadherin domain-containing protein</fullName>
    </recommendedName>
</protein>
<keyword evidence="1" id="KW-1133">Transmembrane helix</keyword>
<evidence type="ECO:0000313" key="3">
    <source>
        <dbReference type="EMBL" id="CAE0725687.1"/>
    </source>
</evidence>